<reference evidence="5" key="1">
    <citation type="submission" date="2023-08" db="EMBL/GenBank/DDBJ databases">
        <authorList>
            <person name="Audoor S."/>
            <person name="Bilcke G."/>
        </authorList>
    </citation>
    <scope>NUCLEOTIDE SEQUENCE</scope>
</reference>
<sequence>MRVRQTAILLAQLLWLLTSQTSGSCVCDDPKALWCDEFSVWNEQWTHDVGGGGWGNYESQIYNRENSPVVDGELRIHATKGLDENYYSSRIQTKGKVEFLYVRLEASIKVTNLEGGLWPAFWMLGANFGDVGWPFCGEIDIMELGSAEAIAKGQIHELVLAAMHWNATIDGDHVYEYSGNTTTPAMVQEFHTYGLDWTPEKITMDVDGKELFTRNITGLDQFHKPFFVLLNLAVGGLFTGIAEPTTAGGAMIVDWIRAYDNGSGSRVTVDEQPFNYSNGDCTDSSSGIRLFAMVPIVFSAIVACIFLS</sequence>
<dbReference type="PANTHER" id="PTHR10963:SF55">
    <property type="entry name" value="GLYCOSIDE HYDROLASE FAMILY 16 PROTEIN"/>
    <property type="match status" value="1"/>
</dbReference>
<evidence type="ECO:0000256" key="3">
    <source>
        <dbReference type="SAM" id="SignalP"/>
    </source>
</evidence>
<evidence type="ECO:0000256" key="1">
    <source>
        <dbReference type="ARBA" id="ARBA00006865"/>
    </source>
</evidence>
<keyword evidence="6" id="KW-1185">Reference proteome</keyword>
<feature type="domain" description="GH16" evidence="4">
    <location>
        <begin position="19"/>
        <end position="264"/>
    </location>
</feature>
<dbReference type="SUPFAM" id="SSF49899">
    <property type="entry name" value="Concanavalin A-like lectins/glucanases"/>
    <property type="match status" value="1"/>
</dbReference>
<keyword evidence="2" id="KW-0812">Transmembrane</keyword>
<keyword evidence="2" id="KW-0472">Membrane</keyword>
<dbReference type="EMBL" id="CAKOGP040000280">
    <property type="protein sequence ID" value="CAJ1933553.1"/>
    <property type="molecule type" value="Genomic_DNA"/>
</dbReference>
<accession>A0AAD2CG12</accession>
<dbReference type="AlphaFoldDB" id="A0AAD2CG12"/>
<evidence type="ECO:0000259" key="4">
    <source>
        <dbReference type="PROSITE" id="PS51762"/>
    </source>
</evidence>
<dbReference type="PROSITE" id="PS51762">
    <property type="entry name" value="GH16_2"/>
    <property type="match status" value="1"/>
</dbReference>
<evidence type="ECO:0000313" key="6">
    <source>
        <dbReference type="Proteomes" id="UP001295423"/>
    </source>
</evidence>
<dbReference type="PROSITE" id="PS51257">
    <property type="entry name" value="PROKAR_LIPOPROTEIN"/>
    <property type="match status" value="1"/>
</dbReference>
<feature type="transmembrane region" description="Helical" evidence="2">
    <location>
        <begin position="287"/>
        <end position="307"/>
    </location>
</feature>
<name>A0AAD2CG12_9STRA</name>
<proteinExistence type="inferred from homology"/>
<evidence type="ECO:0000256" key="2">
    <source>
        <dbReference type="SAM" id="Phobius"/>
    </source>
</evidence>
<keyword evidence="3" id="KW-0732">Signal</keyword>
<dbReference type="InterPro" id="IPR050546">
    <property type="entry name" value="Glycosyl_Hydrlase_16"/>
</dbReference>
<dbReference type="GO" id="GO:0004553">
    <property type="term" value="F:hydrolase activity, hydrolyzing O-glycosyl compounds"/>
    <property type="evidence" value="ECO:0007669"/>
    <property type="project" value="InterPro"/>
</dbReference>
<dbReference type="InterPro" id="IPR000757">
    <property type="entry name" value="Beta-glucanase-like"/>
</dbReference>
<protein>
    <recommendedName>
        <fullName evidence="4">GH16 domain-containing protein</fullName>
    </recommendedName>
</protein>
<evidence type="ECO:0000313" key="5">
    <source>
        <dbReference type="EMBL" id="CAJ1933553.1"/>
    </source>
</evidence>
<keyword evidence="2" id="KW-1133">Transmembrane helix</keyword>
<dbReference type="Gene3D" id="2.60.120.200">
    <property type="match status" value="1"/>
</dbReference>
<dbReference type="Pfam" id="PF00722">
    <property type="entry name" value="Glyco_hydro_16"/>
    <property type="match status" value="1"/>
</dbReference>
<comment type="caution">
    <text evidence="5">The sequence shown here is derived from an EMBL/GenBank/DDBJ whole genome shotgun (WGS) entry which is preliminary data.</text>
</comment>
<feature type="signal peptide" evidence="3">
    <location>
        <begin position="1"/>
        <end position="23"/>
    </location>
</feature>
<gene>
    <name evidence="5" type="ORF">CYCCA115_LOCUS3357</name>
</gene>
<dbReference type="GO" id="GO:0005975">
    <property type="term" value="P:carbohydrate metabolic process"/>
    <property type="evidence" value="ECO:0007669"/>
    <property type="project" value="InterPro"/>
</dbReference>
<dbReference type="InterPro" id="IPR013320">
    <property type="entry name" value="ConA-like_dom_sf"/>
</dbReference>
<organism evidence="5 6">
    <name type="scientific">Cylindrotheca closterium</name>
    <dbReference type="NCBI Taxonomy" id="2856"/>
    <lineage>
        <taxon>Eukaryota</taxon>
        <taxon>Sar</taxon>
        <taxon>Stramenopiles</taxon>
        <taxon>Ochrophyta</taxon>
        <taxon>Bacillariophyta</taxon>
        <taxon>Bacillariophyceae</taxon>
        <taxon>Bacillariophycidae</taxon>
        <taxon>Bacillariales</taxon>
        <taxon>Bacillariaceae</taxon>
        <taxon>Cylindrotheca</taxon>
    </lineage>
</organism>
<comment type="similarity">
    <text evidence="1">Belongs to the glycosyl hydrolase 16 family.</text>
</comment>
<dbReference type="CDD" id="cd08023">
    <property type="entry name" value="GH16_laminarinase_like"/>
    <property type="match status" value="1"/>
</dbReference>
<dbReference type="Proteomes" id="UP001295423">
    <property type="component" value="Unassembled WGS sequence"/>
</dbReference>
<dbReference type="PANTHER" id="PTHR10963">
    <property type="entry name" value="GLYCOSYL HYDROLASE-RELATED"/>
    <property type="match status" value="1"/>
</dbReference>
<feature type="chain" id="PRO_5042243582" description="GH16 domain-containing protein" evidence="3">
    <location>
        <begin position="24"/>
        <end position="308"/>
    </location>
</feature>